<evidence type="ECO:0000256" key="4">
    <source>
        <dbReference type="ARBA" id="ARBA00023125"/>
    </source>
</evidence>
<dbReference type="CDD" id="cd22325">
    <property type="entry name" value="ERCC1_C-like"/>
    <property type="match status" value="1"/>
</dbReference>
<feature type="compositionally biased region" description="Basic and acidic residues" evidence="9">
    <location>
        <begin position="161"/>
        <end position="172"/>
    </location>
</feature>
<dbReference type="NCBIfam" id="TIGR00597">
    <property type="entry name" value="rad10"/>
    <property type="match status" value="1"/>
</dbReference>
<feature type="compositionally biased region" description="Basic and acidic residues" evidence="9">
    <location>
        <begin position="133"/>
        <end position="149"/>
    </location>
</feature>
<dbReference type="Gene3D" id="3.40.50.10130">
    <property type="match status" value="1"/>
</dbReference>
<dbReference type="SUPFAM" id="SSF47781">
    <property type="entry name" value="RuvA domain 2-like"/>
    <property type="match status" value="1"/>
</dbReference>
<evidence type="ECO:0000259" key="10">
    <source>
        <dbReference type="Pfam" id="PF03834"/>
    </source>
</evidence>
<proteinExistence type="inferred from homology"/>
<comment type="similarity">
    <text evidence="2">Belongs to the ERCC1/RAD10/SWI10 family.</text>
</comment>
<dbReference type="GO" id="GO:0070914">
    <property type="term" value="P:UV-damage excision repair"/>
    <property type="evidence" value="ECO:0000318"/>
    <property type="project" value="GO_Central"/>
</dbReference>
<feature type="compositionally biased region" description="Low complexity" evidence="9">
    <location>
        <begin position="42"/>
        <end position="76"/>
    </location>
</feature>
<feature type="region of interest" description="Disordered" evidence="9">
    <location>
        <begin position="1"/>
        <end position="199"/>
    </location>
</feature>
<dbReference type="InterPro" id="IPR047260">
    <property type="entry name" value="ERCC1-like_central_dom"/>
</dbReference>
<dbReference type="OMA" id="FHMLGTA"/>
<dbReference type="Pfam" id="PF14520">
    <property type="entry name" value="HHH_5"/>
    <property type="match status" value="1"/>
</dbReference>
<dbReference type="EnsemblMetazoa" id="XM_030984132">
    <property type="protein sequence ID" value="XP_030839992"/>
    <property type="gene ID" value="LOC586875"/>
</dbReference>
<dbReference type="InterPro" id="IPR004579">
    <property type="entry name" value="ERCC1/RAD10/SWI10"/>
</dbReference>
<keyword evidence="3" id="KW-0227">DNA damage</keyword>
<dbReference type="SUPFAM" id="SSF52980">
    <property type="entry name" value="Restriction endonuclease-like"/>
    <property type="match status" value="1"/>
</dbReference>
<dbReference type="GO" id="GO:0003697">
    <property type="term" value="F:single-stranded DNA binding"/>
    <property type="evidence" value="ECO:0000318"/>
    <property type="project" value="GO_Central"/>
</dbReference>
<dbReference type="Gene3D" id="1.10.150.20">
    <property type="entry name" value="5' to 3' exonuclease, C-terminal subdomain"/>
    <property type="match status" value="1"/>
</dbReference>
<dbReference type="OrthoDB" id="10262814at2759"/>
<keyword evidence="4" id="KW-0238">DNA-binding</keyword>
<evidence type="ECO:0000256" key="9">
    <source>
        <dbReference type="SAM" id="MobiDB-lite"/>
    </source>
</evidence>
<dbReference type="Pfam" id="PF03834">
    <property type="entry name" value="Rad10"/>
    <property type="match status" value="1"/>
</dbReference>
<dbReference type="Proteomes" id="UP000007110">
    <property type="component" value="Unassembled WGS sequence"/>
</dbReference>
<accession>A0A7M7NRD0</accession>
<dbReference type="AlphaFoldDB" id="A0A7M7NRD0"/>
<dbReference type="GO" id="GO:0032204">
    <property type="term" value="P:regulation of telomere maintenance"/>
    <property type="evidence" value="ECO:0007669"/>
    <property type="project" value="UniProtKB-ARBA"/>
</dbReference>
<evidence type="ECO:0000313" key="12">
    <source>
        <dbReference type="Proteomes" id="UP000007110"/>
    </source>
</evidence>
<dbReference type="GO" id="GO:0070522">
    <property type="term" value="C:ERCC4-ERCC1 complex"/>
    <property type="evidence" value="ECO:0000318"/>
    <property type="project" value="GO_Central"/>
</dbReference>
<comment type="function">
    <text evidence="7">Non-catalytic component of a structure-specific DNA repair endonuclease responsible for the 5'-incision during DNA repair. Responsible, in conjunction with SLX4, for the first step in the repair of interstrand cross-links (ICL). Participates in the processing of anaphase bridge-generating DNA structures, which consist in incompletely processed DNA lesions arising during S or G2 phase, and can result in cytokinesis failure. Also required for homology-directed repair (HDR) of DNA double-strand breaks, in conjunction with SLX4.</text>
</comment>
<evidence type="ECO:0000256" key="3">
    <source>
        <dbReference type="ARBA" id="ARBA00022763"/>
    </source>
</evidence>
<dbReference type="KEGG" id="spu:586875"/>
<comment type="subcellular location">
    <subcellularLocation>
        <location evidence="1">Nucleus</location>
    </subcellularLocation>
</comment>
<name>A0A7M7NRD0_STRPU</name>
<sequence>MADSSSSGASKKRFAIPSANEIEEFENSKPKIPSRFRSKNATSHGGSSSGVSSVQQGSVTSNATFATSSSRFSSSSGHEPFSRQKDAKGGPASVGVSRTEQDETSRTVQGRSASITGQTAMSSESAEAMRTSLELRKQRADEALRERLEAGAAAPTLQRPRAVEAPRGRLEEASNATTSNTTSASSAGGGRNPAASNPYRLPQASEIARRGKIGSSFASKFHMLGTAEEYKIPQAAVKQSTSDSAVPGTSAGVNKAPSGNSVIVNPRQRGNPILKHVRNVPWEFGDIVPDYVMGRTTCAFYLSLRYHNLNPNYISDRLTELGHKFDLRVLLVQVDVKDPHHSVKELARLAILSDCTLMLAWNAEEAGRYIETYKAYENKPVDALKEKVEQNHLSKMTDCLTTVKSVNKTDVITLLANCGTFEKIVESSKEELALLPGFGPQKAERLSSIFTEPFLRRNKRRIVQTEKDEDGEG</sequence>
<dbReference type="RefSeq" id="XP_030839992.1">
    <property type="nucleotide sequence ID" value="XM_030984132.1"/>
</dbReference>
<dbReference type="PANTHER" id="PTHR12749">
    <property type="entry name" value="EXCISION REPAIR CROSS-COMPLEMENTING 1 ERCC1"/>
    <property type="match status" value="1"/>
</dbReference>
<dbReference type="FunFam" id="3.40.50.10130:FF:000001">
    <property type="entry name" value="DNA excision repair protein ERCC-1"/>
    <property type="match status" value="1"/>
</dbReference>
<dbReference type="PANTHER" id="PTHR12749:SF0">
    <property type="entry name" value="DNA EXCISION REPAIR PROTEIN ERCC-1"/>
    <property type="match status" value="1"/>
</dbReference>
<dbReference type="GO" id="GO:0000110">
    <property type="term" value="C:nucleotide-excision repair factor 1 complex"/>
    <property type="evidence" value="ECO:0000318"/>
    <property type="project" value="GO_Central"/>
</dbReference>
<evidence type="ECO:0000313" key="11">
    <source>
        <dbReference type="EnsemblMetazoa" id="XP_030839992"/>
    </source>
</evidence>
<dbReference type="InParanoid" id="A0A7M7NRD0"/>
<reference evidence="12" key="1">
    <citation type="submission" date="2015-02" db="EMBL/GenBank/DDBJ databases">
        <title>Genome sequencing for Strongylocentrotus purpuratus.</title>
        <authorList>
            <person name="Murali S."/>
            <person name="Liu Y."/>
            <person name="Vee V."/>
            <person name="English A."/>
            <person name="Wang M."/>
            <person name="Skinner E."/>
            <person name="Han Y."/>
            <person name="Muzny D.M."/>
            <person name="Worley K.C."/>
            <person name="Gibbs R.A."/>
        </authorList>
    </citation>
    <scope>NUCLEOTIDE SEQUENCE</scope>
</reference>
<dbReference type="InterPro" id="IPR010994">
    <property type="entry name" value="RuvA_2-like"/>
</dbReference>
<feature type="compositionally biased region" description="Polar residues" evidence="9">
    <location>
        <begin position="106"/>
        <end position="125"/>
    </location>
</feature>
<evidence type="ECO:0000256" key="1">
    <source>
        <dbReference type="ARBA" id="ARBA00004123"/>
    </source>
</evidence>
<dbReference type="GO" id="GO:0003684">
    <property type="term" value="F:damaged DNA binding"/>
    <property type="evidence" value="ECO:0000318"/>
    <property type="project" value="GO_Central"/>
</dbReference>
<dbReference type="GO" id="GO:0006289">
    <property type="term" value="P:nucleotide-excision repair"/>
    <property type="evidence" value="ECO:0007669"/>
    <property type="project" value="UniProtKB-ARBA"/>
</dbReference>
<keyword evidence="6" id="KW-0539">Nucleus</keyword>
<evidence type="ECO:0000256" key="7">
    <source>
        <dbReference type="ARBA" id="ARBA00054210"/>
    </source>
</evidence>
<reference evidence="11" key="2">
    <citation type="submission" date="2021-01" db="UniProtKB">
        <authorList>
            <consortium name="EnsemblMetazoa"/>
        </authorList>
    </citation>
    <scope>IDENTIFICATION</scope>
</reference>
<dbReference type="FunFam" id="1.10.150.20:FF:000017">
    <property type="entry name" value="DNA excision repair protein ERCC-1"/>
    <property type="match status" value="1"/>
</dbReference>
<organism evidence="11 12">
    <name type="scientific">Strongylocentrotus purpuratus</name>
    <name type="common">Purple sea urchin</name>
    <dbReference type="NCBI Taxonomy" id="7668"/>
    <lineage>
        <taxon>Eukaryota</taxon>
        <taxon>Metazoa</taxon>
        <taxon>Echinodermata</taxon>
        <taxon>Eleutherozoa</taxon>
        <taxon>Echinozoa</taxon>
        <taxon>Echinoidea</taxon>
        <taxon>Euechinoidea</taxon>
        <taxon>Echinacea</taxon>
        <taxon>Camarodonta</taxon>
        <taxon>Echinidea</taxon>
        <taxon>Strongylocentrotidae</taxon>
        <taxon>Strongylocentrotus</taxon>
    </lineage>
</organism>
<dbReference type="GO" id="GO:0006302">
    <property type="term" value="P:double-strand break repair"/>
    <property type="evidence" value="ECO:0007669"/>
    <property type="project" value="UniProtKB-ARBA"/>
</dbReference>
<keyword evidence="5" id="KW-0234">DNA repair</keyword>
<feature type="compositionally biased region" description="Low complexity" evidence="9">
    <location>
        <begin position="173"/>
        <end position="186"/>
    </location>
</feature>
<dbReference type="InterPro" id="IPR011335">
    <property type="entry name" value="Restrct_endonuc-II-like"/>
</dbReference>
<dbReference type="GO" id="GO:0006312">
    <property type="term" value="P:mitotic recombination"/>
    <property type="evidence" value="ECO:0000318"/>
    <property type="project" value="GO_Central"/>
</dbReference>
<dbReference type="CTD" id="2067"/>
<feature type="domain" description="ERCC1-like central" evidence="10">
    <location>
        <begin position="262"/>
        <end position="374"/>
    </location>
</feature>
<feature type="region of interest" description="Disordered" evidence="9">
    <location>
        <begin position="241"/>
        <end position="260"/>
    </location>
</feature>
<evidence type="ECO:0000256" key="5">
    <source>
        <dbReference type="ARBA" id="ARBA00023204"/>
    </source>
</evidence>
<protein>
    <recommendedName>
        <fullName evidence="8">DNA excision repair protein ERCC-1</fullName>
    </recommendedName>
</protein>
<keyword evidence="12" id="KW-1185">Reference proteome</keyword>
<dbReference type="GeneID" id="586875"/>
<evidence type="ECO:0000256" key="2">
    <source>
        <dbReference type="ARBA" id="ARBA00008283"/>
    </source>
</evidence>
<evidence type="ECO:0000256" key="8">
    <source>
        <dbReference type="ARBA" id="ARBA00071993"/>
    </source>
</evidence>
<evidence type="ECO:0000256" key="6">
    <source>
        <dbReference type="ARBA" id="ARBA00023242"/>
    </source>
</evidence>